<dbReference type="PANTHER" id="PTHR21623:SF2">
    <property type="entry name" value="COILED-COIL DOMAIN-CONTAINING PROTEIN 33"/>
    <property type="match status" value="1"/>
</dbReference>
<evidence type="ECO:0000256" key="2">
    <source>
        <dbReference type="SAM" id="MobiDB-lite"/>
    </source>
</evidence>
<protein>
    <submittedName>
        <fullName evidence="3">Coiled-coil alpha-helical rod protein, putative</fullName>
    </submittedName>
</protein>
<evidence type="ECO:0000313" key="4">
    <source>
        <dbReference type="Proteomes" id="UP000007800"/>
    </source>
</evidence>
<reference evidence="3 4" key="1">
    <citation type="submission" date="2008-07" db="EMBL/GenBank/DDBJ databases">
        <authorList>
            <person name="El-Sayed N."/>
            <person name="Caler E."/>
            <person name="Inman J."/>
            <person name="Amedeo P."/>
            <person name="Hass B."/>
            <person name="Wortman J."/>
        </authorList>
    </citation>
    <scope>NUCLEOTIDE SEQUENCE [LARGE SCALE GENOMIC DNA]</scope>
    <source>
        <strain evidence="4">ATCC 50983 / TXsc</strain>
    </source>
</reference>
<name>C5LGQ7_PERM5</name>
<dbReference type="GeneID" id="9045188"/>
<proteinExistence type="predicted"/>
<dbReference type="InParanoid" id="C5LGQ7"/>
<feature type="compositionally biased region" description="Basic and acidic residues" evidence="2">
    <location>
        <begin position="350"/>
        <end position="361"/>
    </location>
</feature>
<keyword evidence="4" id="KW-1185">Reference proteome</keyword>
<dbReference type="RefSeq" id="XP_002772286.1">
    <property type="nucleotide sequence ID" value="XM_002772240.1"/>
</dbReference>
<evidence type="ECO:0000313" key="3">
    <source>
        <dbReference type="EMBL" id="EER04102.1"/>
    </source>
</evidence>
<feature type="coiled-coil region" evidence="1">
    <location>
        <begin position="2"/>
        <end position="107"/>
    </location>
</feature>
<dbReference type="Proteomes" id="UP000007800">
    <property type="component" value="Unassembled WGS sequence"/>
</dbReference>
<dbReference type="EMBL" id="GG681874">
    <property type="protein sequence ID" value="EER04102.1"/>
    <property type="molecule type" value="Genomic_DNA"/>
</dbReference>
<organism evidence="4">
    <name type="scientific">Perkinsus marinus (strain ATCC 50983 / TXsc)</name>
    <dbReference type="NCBI Taxonomy" id="423536"/>
    <lineage>
        <taxon>Eukaryota</taxon>
        <taxon>Sar</taxon>
        <taxon>Alveolata</taxon>
        <taxon>Perkinsozoa</taxon>
        <taxon>Perkinsea</taxon>
        <taxon>Perkinsida</taxon>
        <taxon>Perkinsidae</taxon>
        <taxon>Perkinsus</taxon>
    </lineage>
</organism>
<sequence length="594" mass="66779">MSKKLEAEVKHLEGDLSAALGKLNNLETQARADRDGYEEKLKSYGKEIERLVRSIEEMKGGGEMATLQKELRTASESLEEVKRMAAEDKAEHQKNQEERDKEILTLKESIGILERSTSEAKAALEEEDQIKINEERDGTDLPWEFSKVNFHHCVKPLVGQEGELPSDILKEGRIRLIFHRARSLPSTLTSSVVLAKLLRVRDSKVLHACSTLRCAVDSWEGHCDINEELAHVLARSEPNDKGKDADINRILNSKSLPDAVTAAVIATHPSGEVGTPEPDFYNFYYDQSQTLTIFLKETFTDPQRSGISEALVCMTPGSVGTSVAPNWRGSVIRMILSSPGSQRTLKLHASRSESQHREKPSSSRVEGGHATVEAVLAIARDREEVNAHLAREYARRAENLEKASADVNSLTKQLEAIRRENEQLRDRMREERGMWDDASKKAKSNTSTDPVLEAALKSLSSQQIVARLQETLMKYRNERATVDELHRRLQAAGTEIAKAQRDRQRLEELEKIHVEQAEYYQKLIEKSAKLPKYEATIKSQTKIIAKLETVLEESLKKAGKSTKMLSELTRLKAANDTLRAEIQALKAKFVVTTE</sequence>
<dbReference type="OMA" id="ACKEATK"/>
<dbReference type="PANTHER" id="PTHR21623">
    <property type="entry name" value="SPERIOLIN-BINDING FACTOR"/>
    <property type="match status" value="1"/>
</dbReference>
<feature type="coiled-coil region" evidence="1">
    <location>
        <begin position="400"/>
        <end position="434"/>
    </location>
</feature>
<dbReference type="OrthoDB" id="552574at2759"/>
<accession>C5LGQ7</accession>
<feature type="coiled-coil region" evidence="1">
    <location>
        <begin position="465"/>
        <end position="516"/>
    </location>
</feature>
<feature type="region of interest" description="Disordered" evidence="2">
    <location>
        <begin position="342"/>
        <end position="369"/>
    </location>
</feature>
<dbReference type="InterPro" id="IPR039889">
    <property type="entry name" value="CCD33"/>
</dbReference>
<dbReference type="GO" id="GO:0005777">
    <property type="term" value="C:peroxisome"/>
    <property type="evidence" value="ECO:0007669"/>
    <property type="project" value="TreeGrafter"/>
</dbReference>
<evidence type="ECO:0000256" key="1">
    <source>
        <dbReference type="SAM" id="Coils"/>
    </source>
</evidence>
<dbReference type="AlphaFoldDB" id="C5LGQ7"/>
<keyword evidence="1" id="KW-0175">Coiled coil</keyword>
<gene>
    <name evidence="3" type="ORF">Pmar_PMAR023089</name>
</gene>